<organism evidence="5 6">
    <name type="scientific">Micromonospora avicenniae</name>
    <dbReference type="NCBI Taxonomy" id="1198245"/>
    <lineage>
        <taxon>Bacteria</taxon>
        <taxon>Bacillati</taxon>
        <taxon>Actinomycetota</taxon>
        <taxon>Actinomycetes</taxon>
        <taxon>Micromonosporales</taxon>
        <taxon>Micromonosporaceae</taxon>
        <taxon>Micromonospora</taxon>
    </lineage>
</organism>
<dbReference type="OrthoDB" id="5342089at2"/>
<dbReference type="GO" id="GO:0008483">
    <property type="term" value="F:transaminase activity"/>
    <property type="evidence" value="ECO:0007669"/>
    <property type="project" value="TreeGrafter"/>
</dbReference>
<dbReference type="InterPro" id="IPR015422">
    <property type="entry name" value="PyrdxlP-dep_Trfase_small"/>
</dbReference>
<dbReference type="Proteomes" id="UP000186004">
    <property type="component" value="Unassembled WGS sequence"/>
</dbReference>
<name>A0A1N6X366_9ACTN</name>
<feature type="modified residue" description="N6-(pyridoxal phosphate)lysine" evidence="3">
    <location>
        <position position="191"/>
    </location>
</feature>
<dbReference type="InterPro" id="IPR000653">
    <property type="entry name" value="DegT/StrS_aminotransferase"/>
</dbReference>
<accession>A0A1N6X366</accession>
<proteinExistence type="inferred from homology"/>
<feature type="active site" description="Proton acceptor" evidence="2">
    <location>
        <position position="191"/>
    </location>
</feature>
<evidence type="ECO:0000313" key="5">
    <source>
        <dbReference type="EMBL" id="SIQ96725.1"/>
    </source>
</evidence>
<evidence type="ECO:0000256" key="4">
    <source>
        <dbReference type="RuleBase" id="RU004508"/>
    </source>
</evidence>
<reference evidence="5 6" key="1">
    <citation type="submission" date="2017-01" db="EMBL/GenBank/DDBJ databases">
        <authorList>
            <person name="Mah S.A."/>
            <person name="Swanson W.J."/>
            <person name="Moy G.W."/>
            <person name="Vacquier V.D."/>
        </authorList>
    </citation>
    <scope>NUCLEOTIDE SEQUENCE [LARGE SCALE GENOMIC DNA]</scope>
    <source>
        <strain evidence="5 6">DSM 45758</strain>
    </source>
</reference>
<gene>
    <name evidence="5" type="ORF">SAMN05444858_105204</name>
</gene>
<evidence type="ECO:0000256" key="3">
    <source>
        <dbReference type="PIRSR" id="PIRSR000390-2"/>
    </source>
</evidence>
<dbReference type="Pfam" id="PF01041">
    <property type="entry name" value="DegT_DnrJ_EryC1"/>
    <property type="match status" value="1"/>
</dbReference>
<dbReference type="GO" id="GO:0030170">
    <property type="term" value="F:pyridoxal phosphate binding"/>
    <property type="evidence" value="ECO:0007669"/>
    <property type="project" value="TreeGrafter"/>
</dbReference>
<keyword evidence="3 4" id="KW-0663">Pyridoxal phosphate</keyword>
<dbReference type="Gene3D" id="3.40.640.10">
    <property type="entry name" value="Type I PLP-dependent aspartate aminotransferase-like (Major domain)"/>
    <property type="match status" value="1"/>
</dbReference>
<comment type="cofactor">
    <cofactor evidence="1">
        <name>pyridoxal 5'-phosphate</name>
        <dbReference type="ChEBI" id="CHEBI:597326"/>
    </cofactor>
</comment>
<evidence type="ECO:0000313" key="6">
    <source>
        <dbReference type="Proteomes" id="UP000186004"/>
    </source>
</evidence>
<protein>
    <submittedName>
        <fullName evidence="5">dTDP-4-amino-4,6-dideoxygalactose transaminase</fullName>
    </submittedName>
</protein>
<dbReference type="RefSeq" id="WP_076470143.1">
    <property type="nucleotide sequence ID" value="NZ_FTNF01000005.1"/>
</dbReference>
<dbReference type="PANTHER" id="PTHR30244">
    <property type="entry name" value="TRANSAMINASE"/>
    <property type="match status" value="1"/>
</dbReference>
<dbReference type="GO" id="GO:0000271">
    <property type="term" value="P:polysaccharide biosynthetic process"/>
    <property type="evidence" value="ECO:0007669"/>
    <property type="project" value="TreeGrafter"/>
</dbReference>
<dbReference type="InterPro" id="IPR015424">
    <property type="entry name" value="PyrdxlP-dep_Trfase"/>
</dbReference>
<dbReference type="PIRSF" id="PIRSF000390">
    <property type="entry name" value="PLP_StrS"/>
    <property type="match status" value="1"/>
</dbReference>
<dbReference type="Gene3D" id="3.90.1150.10">
    <property type="entry name" value="Aspartate Aminotransferase, domain 1"/>
    <property type="match status" value="1"/>
</dbReference>
<dbReference type="EMBL" id="FTNF01000005">
    <property type="protein sequence ID" value="SIQ96725.1"/>
    <property type="molecule type" value="Genomic_DNA"/>
</dbReference>
<sequence length="377" mass="40326">MTNDKILLSPPDVGPLEERYAIAAIRSGWVAPLGPEVDAFESEMARRVGTAHAVATNSGTAALHLGLLALGAGPDQVVVVPTLTFAATANAVVYTGARPFFVDCDPSTGNIDVGLLEETLARLRNEGRRVAAVIPVDMFGRCADYERILPICAEAGVPVLEDAAEALGAARGGRAAGSFGQAGVLSFNGNKMITTSGGGMLLTDDATIADRVRYLATQARRPVPHYEHADIGYNYRLSNVLAAIGRAQLRRLDAMIGRRRDMRELYAKMFAAVPGVHLLGEGDPGENYWLTVIVVDPEEAGWEAKHLAAHLADRQIETRPVWMPMHLQPVHVGVEAVLTGAAERLFATGLTLPSGSALTESHRARVEHAIDDFLTTR</sequence>
<evidence type="ECO:0000256" key="2">
    <source>
        <dbReference type="PIRSR" id="PIRSR000390-1"/>
    </source>
</evidence>
<keyword evidence="6" id="KW-1185">Reference proteome</keyword>
<dbReference type="SUPFAM" id="SSF53383">
    <property type="entry name" value="PLP-dependent transferases"/>
    <property type="match status" value="1"/>
</dbReference>
<dbReference type="STRING" id="1198245.SAMN05444858_105204"/>
<dbReference type="InterPro" id="IPR015421">
    <property type="entry name" value="PyrdxlP-dep_Trfase_major"/>
</dbReference>
<dbReference type="AlphaFoldDB" id="A0A1N6X366"/>
<evidence type="ECO:0000256" key="1">
    <source>
        <dbReference type="ARBA" id="ARBA00001933"/>
    </source>
</evidence>
<comment type="similarity">
    <text evidence="4">Belongs to the DegT/DnrJ/EryC1 family.</text>
</comment>
<dbReference type="CDD" id="cd00616">
    <property type="entry name" value="AHBA_syn"/>
    <property type="match status" value="1"/>
</dbReference>
<dbReference type="PANTHER" id="PTHR30244:SF34">
    <property type="entry name" value="DTDP-4-AMINO-4,6-DIDEOXYGALACTOSE TRANSAMINASE"/>
    <property type="match status" value="1"/>
</dbReference>